<reference evidence="6 7" key="1">
    <citation type="submission" date="2020-08" db="EMBL/GenBank/DDBJ databases">
        <title>The genome sequence of type strain Novosphingobium piscinae KCTC 42194.</title>
        <authorList>
            <person name="Liu Y."/>
        </authorList>
    </citation>
    <scope>NUCLEOTIDE SEQUENCE [LARGE SCALE GENOMIC DNA]</scope>
    <source>
        <strain evidence="6 7">KCTC 42194</strain>
    </source>
</reference>
<dbReference type="InterPro" id="IPR036390">
    <property type="entry name" value="WH_DNA-bd_sf"/>
</dbReference>
<dbReference type="GO" id="GO:0003700">
    <property type="term" value="F:DNA-binding transcription factor activity"/>
    <property type="evidence" value="ECO:0007669"/>
    <property type="project" value="InterPro"/>
</dbReference>
<keyword evidence="3" id="KW-0238">DNA-binding</keyword>
<accession>A0A7X1KQA3</accession>
<evidence type="ECO:0000259" key="5">
    <source>
        <dbReference type="PROSITE" id="PS50931"/>
    </source>
</evidence>
<dbReference type="GO" id="GO:0000976">
    <property type="term" value="F:transcription cis-regulatory region binding"/>
    <property type="evidence" value="ECO:0007669"/>
    <property type="project" value="TreeGrafter"/>
</dbReference>
<dbReference type="EMBL" id="JACLAX010000007">
    <property type="protein sequence ID" value="MBC2669328.1"/>
    <property type="molecule type" value="Genomic_DNA"/>
</dbReference>
<dbReference type="Gene3D" id="1.10.10.10">
    <property type="entry name" value="Winged helix-like DNA-binding domain superfamily/Winged helix DNA-binding domain"/>
    <property type="match status" value="1"/>
</dbReference>
<dbReference type="InterPro" id="IPR000847">
    <property type="entry name" value="LysR_HTH_N"/>
</dbReference>
<dbReference type="Gene3D" id="3.40.190.290">
    <property type="match status" value="1"/>
</dbReference>
<dbReference type="PANTHER" id="PTHR30126">
    <property type="entry name" value="HTH-TYPE TRANSCRIPTIONAL REGULATOR"/>
    <property type="match status" value="1"/>
</dbReference>
<comment type="similarity">
    <text evidence="1">Belongs to the LysR transcriptional regulatory family.</text>
</comment>
<sequence length="305" mass="32628">MEVGRPSLDHLAVFLAIVEEGSFSRAARRLGRAVSVVSYAVTTLEAQLGVALFDRAGSRRPVLTEAGRTVLGHARGVSDEVDALVSGIRALNQGLESELTVVVDVMMPQDRLAAVLREFQSAFPTVDLRLHVESLGAVGEMVVTGRARIGLAGDMLADHPDLHLRRVGAVTLVPVAAPGHPLARLTEIPPGMARRYRQLVLTDRSARTAGEDFAVFGARSWRLGDLGAKHALLREGIGWGGMPRHMIAGDLANGRLVALAVPEWGQTSYTLRAIWRRDAPPGPAGCWLLDVLGRACAEAEEDPPG</sequence>
<organism evidence="6 7">
    <name type="scientific">Novosphingobium piscinae</name>
    <dbReference type="NCBI Taxonomy" id="1507448"/>
    <lineage>
        <taxon>Bacteria</taxon>
        <taxon>Pseudomonadati</taxon>
        <taxon>Pseudomonadota</taxon>
        <taxon>Alphaproteobacteria</taxon>
        <taxon>Sphingomonadales</taxon>
        <taxon>Sphingomonadaceae</taxon>
        <taxon>Novosphingobium</taxon>
    </lineage>
</organism>
<proteinExistence type="inferred from homology"/>
<dbReference type="Pfam" id="PF03466">
    <property type="entry name" value="LysR_substrate"/>
    <property type="match status" value="1"/>
</dbReference>
<feature type="domain" description="HTH lysR-type" evidence="5">
    <location>
        <begin position="6"/>
        <end position="64"/>
    </location>
</feature>
<evidence type="ECO:0000256" key="1">
    <source>
        <dbReference type="ARBA" id="ARBA00009437"/>
    </source>
</evidence>
<dbReference type="AlphaFoldDB" id="A0A7X1KQA3"/>
<dbReference type="Proteomes" id="UP000551327">
    <property type="component" value="Unassembled WGS sequence"/>
</dbReference>
<protein>
    <submittedName>
        <fullName evidence="6">LysR family transcriptional regulator</fullName>
    </submittedName>
</protein>
<evidence type="ECO:0000256" key="2">
    <source>
        <dbReference type="ARBA" id="ARBA00023015"/>
    </source>
</evidence>
<gene>
    <name evidence="6" type="ORF">H7F53_09255</name>
</gene>
<dbReference type="RefSeq" id="WP_185679185.1">
    <property type="nucleotide sequence ID" value="NZ_JACLAX010000007.1"/>
</dbReference>
<dbReference type="Pfam" id="PF00126">
    <property type="entry name" value="HTH_1"/>
    <property type="match status" value="1"/>
</dbReference>
<dbReference type="PROSITE" id="PS50931">
    <property type="entry name" value="HTH_LYSR"/>
    <property type="match status" value="1"/>
</dbReference>
<comment type="caution">
    <text evidence="6">The sequence shown here is derived from an EMBL/GenBank/DDBJ whole genome shotgun (WGS) entry which is preliminary data.</text>
</comment>
<dbReference type="SUPFAM" id="SSF53850">
    <property type="entry name" value="Periplasmic binding protein-like II"/>
    <property type="match status" value="1"/>
</dbReference>
<evidence type="ECO:0000313" key="6">
    <source>
        <dbReference type="EMBL" id="MBC2669328.1"/>
    </source>
</evidence>
<evidence type="ECO:0000256" key="4">
    <source>
        <dbReference type="ARBA" id="ARBA00023163"/>
    </source>
</evidence>
<dbReference type="FunFam" id="1.10.10.10:FF:000001">
    <property type="entry name" value="LysR family transcriptional regulator"/>
    <property type="match status" value="1"/>
</dbReference>
<evidence type="ECO:0000256" key="3">
    <source>
        <dbReference type="ARBA" id="ARBA00023125"/>
    </source>
</evidence>
<keyword evidence="2" id="KW-0805">Transcription regulation</keyword>
<dbReference type="InterPro" id="IPR036388">
    <property type="entry name" value="WH-like_DNA-bd_sf"/>
</dbReference>
<dbReference type="InterPro" id="IPR005119">
    <property type="entry name" value="LysR_subst-bd"/>
</dbReference>
<dbReference type="SUPFAM" id="SSF46785">
    <property type="entry name" value="Winged helix' DNA-binding domain"/>
    <property type="match status" value="1"/>
</dbReference>
<name>A0A7X1KQA3_9SPHN</name>
<keyword evidence="4" id="KW-0804">Transcription</keyword>
<keyword evidence="7" id="KW-1185">Reference proteome</keyword>
<dbReference type="PANTHER" id="PTHR30126:SF91">
    <property type="entry name" value="LYSR FAMILY TRANSCRIPTIONAL REGULATOR"/>
    <property type="match status" value="1"/>
</dbReference>
<evidence type="ECO:0000313" key="7">
    <source>
        <dbReference type="Proteomes" id="UP000551327"/>
    </source>
</evidence>